<name>F7DAT7_ORNAN</name>
<dbReference type="PANTHER" id="PTHR11690">
    <property type="entry name" value="AMILORIDE-SENSITIVE SODIUM CHANNEL-RELATED"/>
    <property type="match status" value="1"/>
</dbReference>
<keyword evidence="5 14" id="KW-0812">Transmembrane</keyword>
<keyword evidence="8" id="KW-0406">Ion transport</keyword>
<comment type="subcellular location">
    <subcellularLocation>
        <location evidence="1">Cell membrane</location>
        <topology evidence="1">Multi-pass membrane protein</topology>
    </subcellularLocation>
</comment>
<evidence type="ECO:0000256" key="7">
    <source>
        <dbReference type="ARBA" id="ARBA00023053"/>
    </source>
</evidence>
<keyword evidence="4" id="KW-1003">Cell membrane</keyword>
<dbReference type="GO" id="GO:0015280">
    <property type="term" value="F:ligand-gated sodium channel activity"/>
    <property type="evidence" value="ECO:0000318"/>
    <property type="project" value="GO_Central"/>
</dbReference>
<evidence type="ECO:0000256" key="13">
    <source>
        <dbReference type="SAM" id="MobiDB-lite"/>
    </source>
</evidence>
<evidence type="ECO:0000256" key="3">
    <source>
        <dbReference type="ARBA" id="ARBA00022461"/>
    </source>
</evidence>
<dbReference type="Ensembl" id="ENSOANT00000002624.2">
    <property type="protein sequence ID" value="ENSOANP00000002623.2"/>
    <property type="gene ID" value="ENSOANG00000001638.3"/>
</dbReference>
<accession>F7DAT7</accession>
<evidence type="ECO:0000313" key="16">
    <source>
        <dbReference type="Proteomes" id="UP000002279"/>
    </source>
</evidence>
<evidence type="ECO:0000313" key="15">
    <source>
        <dbReference type="Ensembl" id="ENSOANP00000002623.2"/>
    </source>
</evidence>
<dbReference type="FunCoup" id="F7DAT7">
    <property type="interactions" value="54"/>
</dbReference>
<dbReference type="Proteomes" id="UP000002279">
    <property type="component" value="Chromosome 5"/>
</dbReference>
<feature type="region of interest" description="Disordered" evidence="13">
    <location>
        <begin position="1"/>
        <end position="24"/>
    </location>
</feature>
<evidence type="ECO:0000256" key="11">
    <source>
        <dbReference type="ARBA" id="ARBA00023303"/>
    </source>
</evidence>
<dbReference type="InParanoid" id="F7DAT7"/>
<dbReference type="Gene3D" id="2.60.470.10">
    <property type="entry name" value="Acid-sensing ion channels like domains"/>
    <property type="match status" value="1"/>
</dbReference>
<keyword evidence="3" id="KW-0894">Sodium channel</keyword>
<comment type="catalytic activity">
    <reaction evidence="12">
        <text>Na(+)(in) = Na(+)(out)</text>
        <dbReference type="Rhea" id="RHEA:34963"/>
        <dbReference type="ChEBI" id="CHEBI:29101"/>
    </reaction>
</comment>
<dbReference type="InterPro" id="IPR001873">
    <property type="entry name" value="ENaC"/>
</dbReference>
<keyword evidence="11" id="KW-0407">Ion channel</keyword>
<organism evidence="15 16">
    <name type="scientific">Ornithorhynchus anatinus</name>
    <name type="common">Duckbill platypus</name>
    <dbReference type="NCBI Taxonomy" id="9258"/>
    <lineage>
        <taxon>Eukaryota</taxon>
        <taxon>Metazoa</taxon>
        <taxon>Chordata</taxon>
        <taxon>Craniata</taxon>
        <taxon>Vertebrata</taxon>
        <taxon>Euteleostomi</taxon>
        <taxon>Mammalia</taxon>
        <taxon>Monotremata</taxon>
        <taxon>Ornithorhynchidae</taxon>
        <taxon>Ornithorhynchus</taxon>
    </lineage>
</organism>
<dbReference type="GO" id="GO:0005886">
    <property type="term" value="C:plasma membrane"/>
    <property type="evidence" value="ECO:0000318"/>
    <property type="project" value="GO_Central"/>
</dbReference>
<dbReference type="NCBIfam" id="TIGR00859">
    <property type="entry name" value="ENaC"/>
    <property type="match status" value="1"/>
</dbReference>
<dbReference type="Pfam" id="PF00858">
    <property type="entry name" value="ASC"/>
    <property type="match status" value="1"/>
</dbReference>
<feature type="transmembrane region" description="Helical" evidence="14">
    <location>
        <begin position="66"/>
        <end position="87"/>
    </location>
</feature>
<evidence type="ECO:0000256" key="1">
    <source>
        <dbReference type="ARBA" id="ARBA00004651"/>
    </source>
</evidence>
<evidence type="ECO:0000256" key="14">
    <source>
        <dbReference type="SAM" id="Phobius"/>
    </source>
</evidence>
<gene>
    <name evidence="15" type="primary">SCNN1D</name>
</gene>
<dbReference type="InterPro" id="IPR020903">
    <property type="entry name" value="ENaC_CS"/>
</dbReference>
<dbReference type="GO" id="GO:0035725">
    <property type="term" value="P:sodium ion transmembrane transport"/>
    <property type="evidence" value="ECO:0000318"/>
    <property type="project" value="GO_Central"/>
</dbReference>
<dbReference type="AlphaFoldDB" id="F7DAT7"/>
<reference evidence="15" key="3">
    <citation type="submission" date="2025-09" db="UniProtKB">
        <authorList>
            <consortium name="Ensembl"/>
        </authorList>
    </citation>
    <scope>IDENTIFICATION</scope>
    <source>
        <strain evidence="15">Glennie</strain>
    </source>
</reference>
<dbReference type="HOGENOM" id="CLU_020415_0_1_1"/>
<proteinExistence type="predicted"/>
<evidence type="ECO:0000256" key="9">
    <source>
        <dbReference type="ARBA" id="ARBA00023136"/>
    </source>
</evidence>
<reference evidence="15 16" key="1">
    <citation type="journal article" date="2008" name="Nature">
        <title>Genome analysis of the platypus reveals unique signatures of evolution.</title>
        <authorList>
            <person name="Warren W.C."/>
            <person name="Hillier L.W."/>
            <person name="Marshall Graves J.A."/>
            <person name="Birney E."/>
            <person name="Ponting C.P."/>
            <person name="Grutzner F."/>
            <person name="Belov K."/>
            <person name="Miller W."/>
            <person name="Clarke L."/>
            <person name="Chinwalla A.T."/>
            <person name="Yang S.P."/>
            <person name="Heger A."/>
            <person name="Locke D.P."/>
            <person name="Miethke P."/>
            <person name="Waters P.D."/>
            <person name="Veyrunes F."/>
            <person name="Fulton L."/>
            <person name="Fulton B."/>
            <person name="Graves T."/>
            <person name="Wallis J."/>
            <person name="Puente X.S."/>
            <person name="Lopez-Otin C."/>
            <person name="Ordonez G.R."/>
            <person name="Eichler E.E."/>
            <person name="Chen L."/>
            <person name="Cheng Z."/>
            <person name="Deakin J.E."/>
            <person name="Alsop A."/>
            <person name="Thompson K."/>
            <person name="Kirby P."/>
            <person name="Papenfuss A.T."/>
            <person name="Wakefield M.J."/>
            <person name="Olender T."/>
            <person name="Lancet D."/>
            <person name="Huttley G.A."/>
            <person name="Smit A.F."/>
            <person name="Pask A."/>
            <person name="Temple-Smith P."/>
            <person name="Batzer M.A."/>
            <person name="Walker J.A."/>
            <person name="Konkel M.K."/>
            <person name="Harris R.S."/>
            <person name="Whittington C.M."/>
            <person name="Wong E.S."/>
            <person name="Gemmell N.J."/>
            <person name="Buschiazzo E."/>
            <person name="Vargas Jentzsch I.M."/>
            <person name="Merkel A."/>
            <person name="Schmitz J."/>
            <person name="Zemann A."/>
            <person name="Churakov G."/>
            <person name="Kriegs J.O."/>
            <person name="Brosius J."/>
            <person name="Murchison E.P."/>
            <person name="Sachidanandam R."/>
            <person name="Smith C."/>
            <person name="Hannon G.J."/>
            <person name="Tsend-Ayush E."/>
            <person name="McMillan D."/>
            <person name="Attenborough R."/>
            <person name="Rens W."/>
            <person name="Ferguson-Smith M."/>
            <person name="Lefevre C.M."/>
            <person name="Sharp J.A."/>
            <person name="Nicholas K.R."/>
            <person name="Ray D.A."/>
            <person name="Kube M."/>
            <person name="Reinhardt R."/>
            <person name="Pringle T.H."/>
            <person name="Taylor J."/>
            <person name="Jones R.C."/>
            <person name="Nixon B."/>
            <person name="Dacheux J.L."/>
            <person name="Niwa H."/>
            <person name="Sekita Y."/>
            <person name="Huang X."/>
            <person name="Stark A."/>
            <person name="Kheradpour P."/>
            <person name="Kellis M."/>
            <person name="Flicek P."/>
            <person name="Chen Y."/>
            <person name="Webber C."/>
            <person name="Hardison R."/>
            <person name="Nelson J."/>
            <person name="Hallsworth-Pepin K."/>
            <person name="Delehaunty K."/>
            <person name="Markovic C."/>
            <person name="Minx P."/>
            <person name="Feng Y."/>
            <person name="Kremitzki C."/>
            <person name="Mitreva M."/>
            <person name="Glasscock J."/>
            <person name="Wylie T."/>
            <person name="Wohldmann P."/>
            <person name="Thiru P."/>
            <person name="Nhan M.N."/>
            <person name="Pohl C.S."/>
            <person name="Smith S.M."/>
            <person name="Hou S."/>
            <person name="Nefedov M."/>
            <person name="de Jong P.J."/>
            <person name="Renfree M.B."/>
            <person name="Mardis E.R."/>
            <person name="Wilson R.K."/>
        </authorList>
    </citation>
    <scope>NUCLEOTIDE SEQUENCE [LARGE SCALE GENOMIC DNA]</scope>
    <source>
        <strain evidence="15 16">Glennie</strain>
    </source>
</reference>
<evidence type="ECO:0000256" key="4">
    <source>
        <dbReference type="ARBA" id="ARBA00022475"/>
    </source>
</evidence>
<dbReference type="STRING" id="9258.ENSOANP00000002623"/>
<dbReference type="OMA" id="KPEASHM"/>
<sequence length="491" mass="55975">LGQTSTMEPGLGDTPRQRTEEEEENDEGLIELFDSFRDLFHFFCNNTTIHGMVRLVCSSHNRLKTAFWSLLFLATVGMLYWQFGLLFDQYWRYPVIMTMSVHSEPKMFPAITLCDMNPHRPPLVGQHLADLDQFMQENIWELYQFNLSKAPARPPREIQVPLASGLRNFSLNRDIRLEKLRSRVGSHGDSRVGFKLCNSSSSDCFYREHSSAVDAIQDWYRFHLVNIMALLPPGATEEESHSVHSKNFIYSCHYNGEPCQETCYTFNSHGTDSFWKANRSGVPYGISLILKAEQNKHLPLLSTEAGIKVMIHGKNQTPFLEHEGFSIRPGIETTIGIREDEVHRLGGNYGRCTEDGTDVDVQLLYNSSYTMQACLHSCFQQLLIEKCHCGCYFYPLPRGAEYCDYNQHPGWGHCFYSLYKNLETHRLSCFSRCPKPCWYVAVPPAAWVGGAPERRVGMRGGLQQDPPPQPLAMTSASPPQAVLAQTVRRHS</sequence>
<dbReference type="GO" id="GO:0034706">
    <property type="term" value="C:sodium channel complex"/>
    <property type="evidence" value="ECO:0000318"/>
    <property type="project" value="GO_Central"/>
</dbReference>
<evidence type="ECO:0000256" key="8">
    <source>
        <dbReference type="ARBA" id="ARBA00023065"/>
    </source>
</evidence>
<keyword evidence="16" id="KW-1185">Reference proteome</keyword>
<reference evidence="15" key="2">
    <citation type="submission" date="2025-08" db="UniProtKB">
        <authorList>
            <consortium name="Ensembl"/>
        </authorList>
    </citation>
    <scope>IDENTIFICATION</scope>
    <source>
        <strain evidence="15">Glennie</strain>
    </source>
</reference>
<feature type="region of interest" description="Disordered" evidence="13">
    <location>
        <begin position="457"/>
        <end position="491"/>
    </location>
</feature>
<dbReference type="eggNOG" id="KOG4294">
    <property type="taxonomic scope" value="Eukaryota"/>
</dbReference>
<keyword evidence="6 14" id="KW-1133">Transmembrane helix</keyword>
<dbReference type="PROSITE" id="PS01206">
    <property type="entry name" value="ASC"/>
    <property type="match status" value="1"/>
</dbReference>
<keyword evidence="10" id="KW-0739">Sodium transport</keyword>
<dbReference type="PANTHER" id="PTHR11690:SF132">
    <property type="entry name" value="AMILORIDE-SENSITIVE SODIUM CHANNEL SUBUNIT DELTA"/>
    <property type="match status" value="1"/>
</dbReference>
<evidence type="ECO:0008006" key="17">
    <source>
        <dbReference type="Google" id="ProtNLM"/>
    </source>
</evidence>
<keyword evidence="2" id="KW-0813">Transport</keyword>
<evidence type="ECO:0000256" key="2">
    <source>
        <dbReference type="ARBA" id="ARBA00022448"/>
    </source>
</evidence>
<evidence type="ECO:0000256" key="12">
    <source>
        <dbReference type="ARBA" id="ARBA00036239"/>
    </source>
</evidence>
<dbReference type="Bgee" id="ENSOANG00000001638">
    <property type="expression patterns" value="Expressed in fibroblast and 2 other cell types or tissues"/>
</dbReference>
<evidence type="ECO:0000256" key="5">
    <source>
        <dbReference type="ARBA" id="ARBA00022692"/>
    </source>
</evidence>
<dbReference type="InterPro" id="IPR004724">
    <property type="entry name" value="ENaC_chordates"/>
</dbReference>
<keyword evidence="7" id="KW-0915">Sodium</keyword>
<keyword evidence="9 14" id="KW-0472">Membrane</keyword>
<dbReference type="GeneTree" id="ENSGT00940000162685"/>
<dbReference type="PRINTS" id="PR01078">
    <property type="entry name" value="AMINACHANNEL"/>
</dbReference>
<evidence type="ECO:0000256" key="6">
    <source>
        <dbReference type="ARBA" id="ARBA00022989"/>
    </source>
</evidence>
<protein>
    <recommendedName>
        <fullName evidence="17">Sodium channel epithelial 1 subunit alpha</fullName>
    </recommendedName>
</protein>
<evidence type="ECO:0000256" key="10">
    <source>
        <dbReference type="ARBA" id="ARBA00023201"/>
    </source>
</evidence>